<accession>A0ABD5QKH1</accession>
<dbReference type="PROSITE" id="PS51898">
    <property type="entry name" value="TYR_RECOMBINASE"/>
    <property type="match status" value="1"/>
</dbReference>
<feature type="domain" description="Tyr recombinase" evidence="5">
    <location>
        <begin position="218"/>
        <end position="417"/>
    </location>
</feature>
<feature type="region of interest" description="Disordered" evidence="4">
    <location>
        <begin position="267"/>
        <end position="287"/>
    </location>
</feature>
<keyword evidence="1 3" id="KW-0238">DNA-binding</keyword>
<proteinExistence type="predicted"/>
<dbReference type="InterPro" id="IPR013762">
    <property type="entry name" value="Integrase-like_cat_sf"/>
</dbReference>
<dbReference type="Gene3D" id="1.10.443.10">
    <property type="entry name" value="Intergrase catalytic core"/>
    <property type="match status" value="1"/>
</dbReference>
<sequence>MSADTTTDSPRYSTMDLKDCEAFYHEEITREMQADGLDPDHETPTYAWLSDRYRGFIARLSRTFDLSPGDFYDEIGVPPHDGTEESPFAFVNDQDTRQALESYLHELRDRQGRAESTIATRRSVLRRYVETYQQVNDTDDLLSPLQSEQDSSEEKTRVADTFDVLRRLDETLNTHASRLKYVQEVRQFYQHRVDFGKADYDPTTRLERRFGWDSTPDWDNPALDADEIQSLYQTAETPADRLLVIGVCGWGLRPSEVCALHRRQLTLTPDEDDPEGPDPYIDFGENERKNGPGAVALLVGVEELESRINTLHDEHGGDWNGYLLPSSSSKSGHISTETARRHFQKLAEEAGVTVDGSTPTPKMGRRYWYTAYGAAVKRVAERFEDIAEEQGSKSADVVLDNYLSKAEKRGHRREEMRGDLEGLFTVVDS</sequence>
<dbReference type="SUPFAM" id="SSF56349">
    <property type="entry name" value="DNA breaking-rejoining enzymes"/>
    <property type="match status" value="1"/>
</dbReference>
<evidence type="ECO:0000313" key="7">
    <source>
        <dbReference type="EMBL" id="MFC4990321.1"/>
    </source>
</evidence>
<dbReference type="RefSeq" id="WP_224830075.1">
    <property type="nucleotide sequence ID" value="NZ_JAIWHV010000037.1"/>
</dbReference>
<dbReference type="AlphaFoldDB" id="A0ABD5QKH1"/>
<dbReference type="EMBL" id="JBHSJG010000071">
    <property type="protein sequence ID" value="MFC4990321.1"/>
    <property type="molecule type" value="Genomic_DNA"/>
</dbReference>
<evidence type="ECO:0000256" key="3">
    <source>
        <dbReference type="PROSITE-ProRule" id="PRU01248"/>
    </source>
</evidence>
<dbReference type="InterPro" id="IPR011010">
    <property type="entry name" value="DNA_brk_join_enz"/>
</dbReference>
<dbReference type="InterPro" id="IPR044068">
    <property type="entry name" value="CB"/>
</dbReference>
<name>A0ABD5QKH1_9EURY</name>
<evidence type="ECO:0000259" key="6">
    <source>
        <dbReference type="PROSITE" id="PS51900"/>
    </source>
</evidence>
<feature type="domain" description="Core-binding (CB)" evidence="6">
    <location>
        <begin position="94"/>
        <end position="193"/>
    </location>
</feature>
<evidence type="ECO:0000313" key="8">
    <source>
        <dbReference type="Proteomes" id="UP001595925"/>
    </source>
</evidence>
<organism evidence="7 8">
    <name type="scientific">Saliphagus infecundisoli</name>
    <dbReference type="NCBI Taxonomy" id="1849069"/>
    <lineage>
        <taxon>Archaea</taxon>
        <taxon>Methanobacteriati</taxon>
        <taxon>Methanobacteriota</taxon>
        <taxon>Stenosarchaea group</taxon>
        <taxon>Halobacteria</taxon>
        <taxon>Halobacteriales</taxon>
        <taxon>Natrialbaceae</taxon>
        <taxon>Saliphagus</taxon>
    </lineage>
</organism>
<dbReference type="InterPro" id="IPR002104">
    <property type="entry name" value="Integrase_catalytic"/>
</dbReference>
<evidence type="ECO:0000256" key="4">
    <source>
        <dbReference type="SAM" id="MobiDB-lite"/>
    </source>
</evidence>
<comment type="caution">
    <text evidence="7">The sequence shown here is derived from an EMBL/GenBank/DDBJ whole genome shotgun (WGS) entry which is preliminary data.</text>
</comment>
<dbReference type="GO" id="GO:0006310">
    <property type="term" value="P:DNA recombination"/>
    <property type="evidence" value="ECO:0007669"/>
    <property type="project" value="UniProtKB-KW"/>
</dbReference>
<keyword evidence="2" id="KW-0233">DNA recombination</keyword>
<dbReference type="GO" id="GO:0003677">
    <property type="term" value="F:DNA binding"/>
    <property type="evidence" value="ECO:0007669"/>
    <property type="project" value="UniProtKB-UniRule"/>
</dbReference>
<dbReference type="PROSITE" id="PS51900">
    <property type="entry name" value="CB"/>
    <property type="match status" value="1"/>
</dbReference>
<evidence type="ECO:0000259" key="5">
    <source>
        <dbReference type="PROSITE" id="PS51898"/>
    </source>
</evidence>
<evidence type="ECO:0000256" key="1">
    <source>
        <dbReference type="ARBA" id="ARBA00023125"/>
    </source>
</evidence>
<gene>
    <name evidence="7" type="ORF">ACFPFO_21735</name>
</gene>
<protein>
    <submittedName>
        <fullName evidence="7">Tyrosine-type recombinase/integrase</fullName>
    </submittedName>
</protein>
<evidence type="ECO:0000256" key="2">
    <source>
        <dbReference type="ARBA" id="ARBA00023172"/>
    </source>
</evidence>
<reference evidence="7 8" key="1">
    <citation type="journal article" date="2019" name="Int. J. Syst. Evol. Microbiol.">
        <title>The Global Catalogue of Microorganisms (GCM) 10K type strain sequencing project: providing services to taxonomists for standard genome sequencing and annotation.</title>
        <authorList>
            <consortium name="The Broad Institute Genomics Platform"/>
            <consortium name="The Broad Institute Genome Sequencing Center for Infectious Disease"/>
            <person name="Wu L."/>
            <person name="Ma J."/>
        </authorList>
    </citation>
    <scope>NUCLEOTIDE SEQUENCE [LARGE SCALE GENOMIC DNA]</scope>
    <source>
        <strain evidence="7 8">CGMCC 1.15824</strain>
    </source>
</reference>
<dbReference type="Proteomes" id="UP001595925">
    <property type="component" value="Unassembled WGS sequence"/>
</dbReference>
<keyword evidence="8" id="KW-1185">Reference proteome</keyword>